<organism evidence="5 6">
    <name type="scientific">Aduncisulcus paluster</name>
    <dbReference type="NCBI Taxonomy" id="2918883"/>
    <lineage>
        <taxon>Eukaryota</taxon>
        <taxon>Metamonada</taxon>
        <taxon>Carpediemonas-like organisms</taxon>
        <taxon>Aduncisulcus</taxon>
    </lineage>
</organism>
<evidence type="ECO:0000256" key="1">
    <source>
        <dbReference type="ARBA" id="ARBA00022614"/>
    </source>
</evidence>
<keyword evidence="2" id="KW-0677">Repeat</keyword>
<dbReference type="PROSITE" id="PS01186">
    <property type="entry name" value="EGF_2"/>
    <property type="match status" value="1"/>
</dbReference>
<dbReference type="EMBL" id="BQXS01012494">
    <property type="protein sequence ID" value="GKT23966.1"/>
    <property type="molecule type" value="Genomic_DNA"/>
</dbReference>
<name>A0ABQ5K4S4_9EUKA</name>
<dbReference type="SMART" id="SM00369">
    <property type="entry name" value="LRR_TYP"/>
    <property type="match status" value="8"/>
</dbReference>
<reference evidence="5" key="1">
    <citation type="submission" date="2022-03" db="EMBL/GenBank/DDBJ databases">
        <title>Draft genome sequence of Aduncisulcus paluster, a free-living microaerophilic Fornicata.</title>
        <authorList>
            <person name="Yuyama I."/>
            <person name="Kume K."/>
            <person name="Tamura T."/>
            <person name="Inagaki Y."/>
            <person name="Hashimoto T."/>
        </authorList>
    </citation>
    <scope>NUCLEOTIDE SEQUENCE</scope>
    <source>
        <strain evidence="5">NY0171</strain>
    </source>
</reference>
<dbReference type="Gene3D" id="2.170.300.10">
    <property type="entry name" value="Tie2 ligand-binding domain superfamily"/>
    <property type="match status" value="1"/>
</dbReference>
<keyword evidence="1" id="KW-0433">Leucine-rich repeat</keyword>
<comment type="caution">
    <text evidence="5">The sequence shown here is derived from an EMBL/GenBank/DDBJ whole genome shotgun (WGS) entry which is preliminary data.</text>
</comment>
<dbReference type="InterPro" id="IPR003591">
    <property type="entry name" value="Leu-rich_rpt_typical-subtyp"/>
</dbReference>
<evidence type="ECO:0000313" key="5">
    <source>
        <dbReference type="EMBL" id="GKT23966.1"/>
    </source>
</evidence>
<dbReference type="PANTHER" id="PTHR46652:SF3">
    <property type="entry name" value="LEUCINE-RICH REPEAT-CONTAINING PROTEIN 9"/>
    <property type="match status" value="1"/>
</dbReference>
<gene>
    <name evidence="5" type="ORF">ADUPG1_012596</name>
</gene>
<dbReference type="InterPro" id="IPR000742">
    <property type="entry name" value="EGF"/>
</dbReference>
<feature type="region of interest" description="Disordered" evidence="3">
    <location>
        <begin position="2156"/>
        <end position="2176"/>
    </location>
</feature>
<dbReference type="PANTHER" id="PTHR46652">
    <property type="entry name" value="LEUCINE-RICH REPEAT AND IQ DOMAIN-CONTAINING PROTEIN 1-RELATED"/>
    <property type="match status" value="1"/>
</dbReference>
<proteinExistence type="predicted"/>
<feature type="non-terminal residue" evidence="5">
    <location>
        <position position="2264"/>
    </location>
</feature>
<evidence type="ECO:0000259" key="4">
    <source>
        <dbReference type="PROSITE" id="PS01186"/>
    </source>
</evidence>
<protein>
    <recommendedName>
        <fullName evidence="4">EGF-like domain-containing protein</fullName>
    </recommendedName>
</protein>
<dbReference type="PROSITE" id="PS51450">
    <property type="entry name" value="LRR"/>
    <property type="match status" value="6"/>
</dbReference>
<feature type="compositionally biased region" description="Low complexity" evidence="3">
    <location>
        <begin position="2164"/>
        <end position="2173"/>
    </location>
</feature>
<dbReference type="Proteomes" id="UP001057375">
    <property type="component" value="Unassembled WGS sequence"/>
</dbReference>
<dbReference type="SUPFAM" id="SSF52058">
    <property type="entry name" value="L domain-like"/>
    <property type="match status" value="4"/>
</dbReference>
<dbReference type="Gene3D" id="3.80.10.10">
    <property type="entry name" value="Ribonuclease Inhibitor"/>
    <property type="match status" value="6"/>
</dbReference>
<dbReference type="InterPro" id="IPR032675">
    <property type="entry name" value="LRR_dom_sf"/>
</dbReference>
<accession>A0ABQ5K4S4</accession>
<dbReference type="InterPro" id="IPR050836">
    <property type="entry name" value="SDS22/Internalin_LRR"/>
</dbReference>
<feature type="domain" description="EGF-like" evidence="4">
    <location>
        <begin position="1864"/>
        <end position="1875"/>
    </location>
</feature>
<dbReference type="SMART" id="SM00365">
    <property type="entry name" value="LRR_SD22"/>
    <property type="match status" value="6"/>
</dbReference>
<evidence type="ECO:0000256" key="3">
    <source>
        <dbReference type="SAM" id="MobiDB-lite"/>
    </source>
</evidence>
<keyword evidence="6" id="KW-1185">Reference proteome</keyword>
<evidence type="ECO:0000313" key="6">
    <source>
        <dbReference type="Proteomes" id="UP001057375"/>
    </source>
</evidence>
<sequence length="2264" mass="245514">MFVFLLFTPLIFARSIVIDPVNVEQPPDLVLFQDQINWDRVPLHQDISEQTQSTSISEPSPLVPVTTSSFYAFPSLDGYIDDSLYVALCTISGVNCSSGTELTPFDIAKITDTGTSLTALEIESFDGLQYLINVGSLDIRRNPIESLQALTYLKQLYYVIYYGRSGDDSIVKDSNEFFRLNRLEGAVFRRNPYIWDISVFFRNIGMENPELGDDTGNKGSFIPLCRYEDDTTYEAFLRQVFPLINTSAGRFTYFYNVNNCSINQTPGSSPYNCSDNGTDPVNCPRFIQNEVYDPTSGVETKTCSFIAKEGSNGECFTVHDDSLRSYLIAQCLDSGDIETNGVISVGALRSKLTCNSINLANVVQDSSTSITSVTDIKTLKGLEYAQGVDSNGTNIGLTSLFIDGYDLSGYDDSSEYDKLVIQMLAKHVSNPSSGTYYGTLESGLTVFSATGCGLNRIEEIFDITSIIDGDSRTQTYRLIGLDLSNNHISDVSVLLTSGLFPNADGDNHLTNLDLSNNSICDYANVASELNTYFGLSLPATDETQICPCTIDDPDVNVDFTEHKTCKMIEPGKYEVQCWRGYFEDSAGNCVDAASTLDEIYPWDCQVCEMQSNTKAVYESDNSVVCECSKYFSGENCGVLIDMIPNANLKQAVCVGLNLSSCTDITLTQMASVTSIDGTGVSSFDGMEYSSDALLEFKIDGSDGASIGQIDLRKLPTSIQTLVLENVNLDSDVDFSRFVNLVELSIAGNSSYNLLDGAIFPDSLTSLDISGIASISSFVNIPSSIVTLDASDCASLLSLFGVEDLVNLTTLDLASSGISDPSPLYSLVGILEDLDLSGNYICDSDGLQTTLDGIFGSDVVTVGTQDCKCTSDPPSLSDNKVCSETKPGSNSWFVVCASSTYTTYTTSAADFVCTQPTSLVTNCSGGCLYGQECRNLGEDENGLYEGECQQVIVDVNLHECVASMFNDIDGTDVFVHRTDASPSLFSVASLKTLETLETENGFYPTLECGNYSDIIISSIAGVEHLEKVSSIELPCTNFLETNDLSPLSTLSNLETLIFGYNMTDAQSFDMPDLSLLTSLVTLNITKIPISFPETDPILPRTITNLSLLNCAVSQTGFDINVGDNWLSSLEILYLGGGTSNLITSISSLSADQFSSIITFDFSSYNIYDALNEDISKMSNLETITLSNCGLQTIPDLHLNVDSLHTVTITGNLNLTSVTPLATLINLEDLDIVGNSISDLSPLYDLPNINSINAYYNDICFGSEETNEDIVEKFTQQTLNGLSLMADVYQSCSCSNDDIGYSDTPIADNKVCSETKPGSGVWYFVCSSHSITSYTSVNTFECLTPGNEGGETYGCSGGCEYGYECRYDSDSELSSCQQVIVDDTLHAYVAELFVDSYGSEDYTHRTEETADIPSLFSVASLRILCSAPVQILINGTNLDSSSSKIQVLDGLEHILSLESIFLDNNNISSVPYSIFRTLTNLESVSLYGNTDITDSSFICELNLLESLYLAKTSVESLPTTETCQNLFLEWSSASYSDSLSSDLYSLLTSLIISYSLIFDISPLLVLNAENVYMNDVLEVLQLNGIKRTVLNDEEEYIDDYFDISILNHFTSITRLWVKGLGLTSGDLQYITHLDLTELHLFTNKISDISPLYQLNQTLTTLAIGNNFICDSSSDILSTYLPNTSISHADLQDTSSCGFCSYSETAGDGAGDSADDPVIHCSDTSFGAFLSSNTICRKVWDWTETVEEDDGSGGVTTTTIYHEQWSVECNLYSYKVDNVDGSSSCVSYLDDTDDNYTPPDTFPSCVSSSMDNVNMECCSPDGTETSCIEGWYGDECMDACDSLIVDDIGYMCNVYDHGTCDSSTRACSCSGGFEGAYCQYIPYEELVDFICSNREDSSIVEVASGASIECDGDELTPTELLNIIGLDLSSSNLSDISGLRYITNLVSLNLSEMILDETNSDSYDLIELSDLTNLELLDVSGSNINLPTAIPNIPNSLISLNVSGCSSLDDLSILEPFSSSLISLNVSNLGLCDFDLFDISLFSSLTTLDVSDNSLTDISLLYSLEDLISLDVRGNKLCGVTDEIFKPFFTLSDSITIMTGNPTFTAIDQGNNAYCGYCSDSTPSVDPSSNVVCKDVWSGEYHTDCAIFSYRDYSNSGSNSGSGSGSSSGSSSGSGSEEPLTCVNFGSEVDTSSLTCLSGIESNPNTQCIGVYNESDASVSIESGCVEGWYGDECLDECPLHYSNQLQCGGSEYGTCDSSTHTCDCSV</sequence>
<evidence type="ECO:0000256" key="2">
    <source>
        <dbReference type="ARBA" id="ARBA00022737"/>
    </source>
</evidence>
<dbReference type="InterPro" id="IPR001611">
    <property type="entry name" value="Leu-rich_rpt"/>
</dbReference>